<dbReference type="Proteomes" id="UP000257109">
    <property type="component" value="Unassembled WGS sequence"/>
</dbReference>
<organism evidence="2 3">
    <name type="scientific">Mucuna pruriens</name>
    <name type="common">Velvet bean</name>
    <name type="synonym">Dolichos pruriens</name>
    <dbReference type="NCBI Taxonomy" id="157652"/>
    <lineage>
        <taxon>Eukaryota</taxon>
        <taxon>Viridiplantae</taxon>
        <taxon>Streptophyta</taxon>
        <taxon>Embryophyta</taxon>
        <taxon>Tracheophyta</taxon>
        <taxon>Spermatophyta</taxon>
        <taxon>Magnoliopsida</taxon>
        <taxon>eudicotyledons</taxon>
        <taxon>Gunneridae</taxon>
        <taxon>Pentapetalae</taxon>
        <taxon>rosids</taxon>
        <taxon>fabids</taxon>
        <taxon>Fabales</taxon>
        <taxon>Fabaceae</taxon>
        <taxon>Papilionoideae</taxon>
        <taxon>50 kb inversion clade</taxon>
        <taxon>NPAAA clade</taxon>
        <taxon>indigoferoid/millettioid clade</taxon>
        <taxon>Phaseoleae</taxon>
        <taxon>Mucuna</taxon>
    </lineage>
</organism>
<dbReference type="EMBL" id="QJKJ01007547">
    <property type="protein sequence ID" value="RDX82814.1"/>
    <property type="molecule type" value="Genomic_DNA"/>
</dbReference>
<evidence type="ECO:0000313" key="3">
    <source>
        <dbReference type="Proteomes" id="UP000257109"/>
    </source>
</evidence>
<evidence type="ECO:0008006" key="4">
    <source>
        <dbReference type="Google" id="ProtNLM"/>
    </source>
</evidence>
<sequence>MPERKPRSAGRNAQSNHSKTTKRVFTLSGTKASEFENLVPGIILGMDWLLANHVLINYLDKIVVFATLVVGKDERFITTNKAKVFSKKNAQTYMTLSSLKVENSVEVGDVPILSEFLVVFLEDVSSLPLEKETKFFIDLVLRTGPIFVALYRMSPLKLVDLRK</sequence>
<feature type="non-terminal residue" evidence="2">
    <location>
        <position position="1"/>
    </location>
</feature>
<name>A0A371FWW2_MUCPR</name>
<keyword evidence="3" id="KW-1185">Reference proteome</keyword>
<dbReference type="OrthoDB" id="1424108at2759"/>
<gene>
    <name evidence="2" type="ORF">CR513_36346</name>
</gene>
<reference evidence="2" key="1">
    <citation type="submission" date="2018-05" db="EMBL/GenBank/DDBJ databases">
        <title>Draft genome of Mucuna pruriens seed.</title>
        <authorList>
            <person name="Nnadi N.E."/>
            <person name="Vos R."/>
            <person name="Hasami M.H."/>
            <person name="Devisetty U.K."/>
            <person name="Aguiy J.C."/>
        </authorList>
    </citation>
    <scope>NUCLEOTIDE SEQUENCE [LARGE SCALE GENOMIC DNA]</scope>
    <source>
        <strain evidence="2">JCA_2017</strain>
    </source>
</reference>
<evidence type="ECO:0000256" key="1">
    <source>
        <dbReference type="SAM" id="MobiDB-lite"/>
    </source>
</evidence>
<feature type="region of interest" description="Disordered" evidence="1">
    <location>
        <begin position="1"/>
        <end position="22"/>
    </location>
</feature>
<evidence type="ECO:0000313" key="2">
    <source>
        <dbReference type="EMBL" id="RDX82814.1"/>
    </source>
</evidence>
<protein>
    <recommendedName>
        <fullName evidence="4">Reverse transcriptase/retrotransposon-derived protein RNase H-like domain-containing protein</fullName>
    </recommendedName>
</protein>
<accession>A0A371FWW2</accession>
<dbReference type="AlphaFoldDB" id="A0A371FWW2"/>
<proteinExistence type="predicted"/>
<comment type="caution">
    <text evidence="2">The sequence shown here is derived from an EMBL/GenBank/DDBJ whole genome shotgun (WGS) entry which is preliminary data.</text>
</comment>